<keyword evidence="3" id="KW-0413">Isomerase</keyword>
<protein>
    <submittedName>
        <fullName evidence="3">Ketosteroid isomerase-like protein</fullName>
    </submittedName>
</protein>
<feature type="signal peptide" evidence="1">
    <location>
        <begin position="1"/>
        <end position="24"/>
    </location>
</feature>
<accession>A0A841MMT3</accession>
<dbReference type="AlphaFoldDB" id="A0A841MMT3"/>
<evidence type="ECO:0000259" key="2">
    <source>
        <dbReference type="Pfam" id="PF14534"/>
    </source>
</evidence>
<dbReference type="Proteomes" id="UP000588604">
    <property type="component" value="Unassembled WGS sequence"/>
</dbReference>
<dbReference type="SUPFAM" id="SSF54427">
    <property type="entry name" value="NTF2-like"/>
    <property type="match status" value="1"/>
</dbReference>
<sequence length="148" mass="16084">MKKSISIGLFCLIICTLISVPLYAQDLSAELATIAKNYEKAYNDRDVASLVAFYTMDAERIFSDGRTFKGKKEIAAGIEADFTDSQLMVSIQNSSYEQNPDGSITMLGTYQLKGIAGGQAVDVSGKYTNTLKKVSGKWLISKSSLVSD</sequence>
<dbReference type="GO" id="GO:0016853">
    <property type="term" value="F:isomerase activity"/>
    <property type="evidence" value="ECO:0007669"/>
    <property type="project" value="UniProtKB-KW"/>
</dbReference>
<feature type="chain" id="PRO_5032953990" evidence="1">
    <location>
        <begin position="25"/>
        <end position="148"/>
    </location>
</feature>
<feature type="domain" description="DUF4440" evidence="2">
    <location>
        <begin position="33"/>
        <end position="140"/>
    </location>
</feature>
<dbReference type="InterPro" id="IPR027843">
    <property type="entry name" value="DUF4440"/>
</dbReference>
<evidence type="ECO:0000313" key="4">
    <source>
        <dbReference type="Proteomes" id="UP000588604"/>
    </source>
</evidence>
<dbReference type="Gene3D" id="3.10.450.50">
    <property type="match status" value="1"/>
</dbReference>
<comment type="caution">
    <text evidence="3">The sequence shown here is derived from an EMBL/GenBank/DDBJ whole genome shotgun (WGS) entry which is preliminary data.</text>
</comment>
<keyword evidence="1" id="KW-0732">Signal</keyword>
<dbReference type="RefSeq" id="WP_184496985.1">
    <property type="nucleotide sequence ID" value="NZ_JACIJO010000003.1"/>
</dbReference>
<evidence type="ECO:0000313" key="3">
    <source>
        <dbReference type="EMBL" id="MBB6328213.1"/>
    </source>
</evidence>
<organism evidence="3 4">
    <name type="scientific">Algoriphagus iocasae</name>
    <dbReference type="NCBI Taxonomy" id="1836499"/>
    <lineage>
        <taxon>Bacteria</taxon>
        <taxon>Pseudomonadati</taxon>
        <taxon>Bacteroidota</taxon>
        <taxon>Cytophagia</taxon>
        <taxon>Cytophagales</taxon>
        <taxon>Cyclobacteriaceae</taxon>
        <taxon>Algoriphagus</taxon>
    </lineage>
</organism>
<name>A0A841MMT3_9BACT</name>
<dbReference type="Pfam" id="PF14534">
    <property type="entry name" value="DUF4440"/>
    <property type="match status" value="1"/>
</dbReference>
<dbReference type="EMBL" id="JACIJO010000003">
    <property type="protein sequence ID" value="MBB6328213.1"/>
    <property type="molecule type" value="Genomic_DNA"/>
</dbReference>
<proteinExistence type="predicted"/>
<gene>
    <name evidence="3" type="ORF">FHS59_003856</name>
</gene>
<keyword evidence="4" id="KW-1185">Reference proteome</keyword>
<dbReference type="InterPro" id="IPR032710">
    <property type="entry name" value="NTF2-like_dom_sf"/>
</dbReference>
<reference evidence="3 4" key="1">
    <citation type="submission" date="2020-08" db="EMBL/GenBank/DDBJ databases">
        <title>Genomic Encyclopedia of Type Strains, Phase IV (KMG-IV): sequencing the most valuable type-strain genomes for metagenomic binning, comparative biology and taxonomic classification.</title>
        <authorList>
            <person name="Goeker M."/>
        </authorList>
    </citation>
    <scope>NUCLEOTIDE SEQUENCE [LARGE SCALE GENOMIC DNA]</scope>
    <source>
        <strain evidence="3 4">DSM 102044</strain>
    </source>
</reference>
<evidence type="ECO:0000256" key="1">
    <source>
        <dbReference type="SAM" id="SignalP"/>
    </source>
</evidence>